<name>A0A2L0F7M7_SORCE</name>
<dbReference type="AlphaFoldDB" id="A0A2L0F7M7"/>
<gene>
    <name evidence="1" type="ORF">SOCE26_090430</name>
</gene>
<dbReference type="Proteomes" id="UP000238348">
    <property type="component" value="Chromosome"/>
</dbReference>
<organism evidence="1 2">
    <name type="scientific">Sorangium cellulosum</name>
    <name type="common">Polyangium cellulosum</name>
    <dbReference type="NCBI Taxonomy" id="56"/>
    <lineage>
        <taxon>Bacteria</taxon>
        <taxon>Pseudomonadati</taxon>
        <taxon>Myxococcota</taxon>
        <taxon>Polyangia</taxon>
        <taxon>Polyangiales</taxon>
        <taxon>Polyangiaceae</taxon>
        <taxon>Sorangium</taxon>
    </lineage>
</organism>
<sequence length="43" mass="4641">MIANDIFSSQPTLCMNDFSFASPKVIAPRQSTGTLSPLVPSDR</sequence>
<evidence type="ECO:0000313" key="1">
    <source>
        <dbReference type="EMBL" id="AUX47522.1"/>
    </source>
</evidence>
<accession>A0A2L0F7M7</accession>
<evidence type="ECO:0000313" key="2">
    <source>
        <dbReference type="Proteomes" id="UP000238348"/>
    </source>
</evidence>
<protein>
    <submittedName>
        <fullName evidence="1">Uncharacterized protein</fullName>
    </submittedName>
</protein>
<proteinExistence type="predicted"/>
<dbReference type="EMBL" id="CP012673">
    <property type="protein sequence ID" value="AUX47522.1"/>
    <property type="molecule type" value="Genomic_DNA"/>
</dbReference>
<reference evidence="1 2" key="1">
    <citation type="submission" date="2015-09" db="EMBL/GenBank/DDBJ databases">
        <title>Sorangium comparison.</title>
        <authorList>
            <person name="Zaburannyi N."/>
            <person name="Bunk B."/>
            <person name="Overmann J."/>
            <person name="Mueller R."/>
        </authorList>
    </citation>
    <scope>NUCLEOTIDE SEQUENCE [LARGE SCALE GENOMIC DNA]</scope>
    <source>
        <strain evidence="1 2">So ce26</strain>
    </source>
</reference>